<accession>A0AAX4RC08</accession>
<gene>
    <name evidence="1" type="primary">135</name>
    <name evidence="1" type="ORF">SEA_MORGANA_135</name>
</gene>
<proteinExistence type="predicted"/>
<evidence type="ECO:0000313" key="1">
    <source>
        <dbReference type="EMBL" id="XAO35569.1"/>
    </source>
</evidence>
<sequence length="110" mass="12121">MSAPVRPTLDLPVREPCDPYHDPEVHKAAERFWWHSAVAKEVDRQHGLGAPSVYIPAIAQNLRMSSWDVTGYCRQMIEWGELVKSDSCAAPDADVDPDLWVAAPAPKAGA</sequence>
<evidence type="ECO:0000313" key="2">
    <source>
        <dbReference type="Proteomes" id="UP001494874"/>
    </source>
</evidence>
<evidence type="ECO:0008006" key="3">
    <source>
        <dbReference type="Google" id="ProtNLM"/>
    </source>
</evidence>
<name>A0AAX4RC08_9CAUD</name>
<dbReference type="EMBL" id="PP537962">
    <property type="protein sequence ID" value="XAO35569.1"/>
    <property type="molecule type" value="Genomic_DNA"/>
</dbReference>
<reference evidence="1 2" key="1">
    <citation type="submission" date="2024-03" db="EMBL/GenBank/DDBJ databases">
        <authorList>
            <person name="Shriver K.J."/>
            <person name="Jarquin D.M."/>
            <person name="Bolanos-Abarca L."/>
            <person name="Cohen Z.M."/>
            <person name="Hayes E."/>
            <person name="Mustafa Y."/>
            <person name="Pacheco-Mendoza M."/>
            <person name="Broussard A.C."/>
            <person name="Fogarty M.P."/>
            <person name="Ko C."/>
            <person name="Russell D.A."/>
            <person name="Jacobs-Sera D."/>
            <person name="Hatfull G.F."/>
        </authorList>
    </citation>
    <scope>NUCLEOTIDE SEQUENCE [LARGE SCALE GENOMIC DNA]</scope>
</reference>
<dbReference type="Proteomes" id="UP001494874">
    <property type="component" value="Segment"/>
</dbReference>
<keyword evidence="2" id="KW-1185">Reference proteome</keyword>
<protein>
    <recommendedName>
        <fullName evidence="3">Helix-turn-helix DNA binding domain protein</fullName>
    </recommendedName>
</protein>
<organism evidence="1 2">
    <name type="scientific">Gordonia phage Morgana</name>
    <dbReference type="NCBI Taxonomy" id="3137292"/>
    <lineage>
        <taxon>Viruses</taxon>
        <taxon>Duplodnaviria</taxon>
        <taxon>Heunggongvirae</taxon>
        <taxon>Uroviricota</taxon>
        <taxon>Caudoviricetes</taxon>
        <taxon>Kruegerviridae</taxon>
        <taxon>Cafassovirus</taxon>
        <taxon>Cafassovirus morgana</taxon>
    </lineage>
</organism>